<evidence type="ECO:0000313" key="3">
    <source>
        <dbReference type="Proteomes" id="UP000728185"/>
    </source>
</evidence>
<dbReference type="EMBL" id="LUCM01001762">
    <property type="protein sequence ID" value="KAA0198397.1"/>
    <property type="molecule type" value="Genomic_DNA"/>
</dbReference>
<gene>
    <name evidence="2" type="ORF">FBUS_09166</name>
</gene>
<dbReference type="AlphaFoldDB" id="A0A8E0S3W3"/>
<sequence>METSSLGEIKSLVCDKNISKLEKNVPSMNSVVPTYLKQNEQINEDAGRLSGNMTEICPLVGNDRITREELVEDAAVHTEERTNKSPVTQSVPAPTDGVRPLALDAENVSSSGDCSSSASICSPLTHSPHEDQRVSCETVPSAEQTTSTFPETSRNSTYDAKLDDEDDDSTYKRMTVRALLKKYERLTDEVSARNNRAFKTTS</sequence>
<accession>A0A8E0S3W3</accession>
<feature type="compositionally biased region" description="Polar residues" evidence="1">
    <location>
        <begin position="141"/>
        <end position="158"/>
    </location>
</feature>
<dbReference type="Proteomes" id="UP000728185">
    <property type="component" value="Unassembled WGS sequence"/>
</dbReference>
<reference evidence="2" key="1">
    <citation type="submission" date="2019-05" db="EMBL/GenBank/DDBJ databases">
        <title>Annotation for the trematode Fasciolopsis buski.</title>
        <authorList>
            <person name="Choi Y.-J."/>
        </authorList>
    </citation>
    <scope>NUCLEOTIDE SEQUENCE</scope>
    <source>
        <strain evidence="2">HT</strain>
        <tissue evidence="2">Whole worm</tissue>
    </source>
</reference>
<name>A0A8E0S3W3_9TREM</name>
<comment type="caution">
    <text evidence="2">The sequence shown here is derived from an EMBL/GenBank/DDBJ whole genome shotgun (WGS) entry which is preliminary data.</text>
</comment>
<proteinExistence type="predicted"/>
<evidence type="ECO:0000313" key="2">
    <source>
        <dbReference type="EMBL" id="KAA0198397.1"/>
    </source>
</evidence>
<keyword evidence="3" id="KW-1185">Reference proteome</keyword>
<organism evidence="2 3">
    <name type="scientific">Fasciolopsis buskii</name>
    <dbReference type="NCBI Taxonomy" id="27845"/>
    <lineage>
        <taxon>Eukaryota</taxon>
        <taxon>Metazoa</taxon>
        <taxon>Spiralia</taxon>
        <taxon>Lophotrochozoa</taxon>
        <taxon>Platyhelminthes</taxon>
        <taxon>Trematoda</taxon>
        <taxon>Digenea</taxon>
        <taxon>Plagiorchiida</taxon>
        <taxon>Echinostomata</taxon>
        <taxon>Echinostomatoidea</taxon>
        <taxon>Fasciolidae</taxon>
        <taxon>Fasciolopsis</taxon>
    </lineage>
</organism>
<protein>
    <submittedName>
        <fullName evidence="2">Uncharacterized protein</fullName>
    </submittedName>
</protein>
<feature type="region of interest" description="Disordered" evidence="1">
    <location>
        <begin position="125"/>
        <end position="170"/>
    </location>
</feature>
<evidence type="ECO:0000256" key="1">
    <source>
        <dbReference type="SAM" id="MobiDB-lite"/>
    </source>
</evidence>
<feature type="region of interest" description="Disordered" evidence="1">
    <location>
        <begin position="76"/>
        <end position="95"/>
    </location>
</feature>